<dbReference type="Proteomes" id="UP001473302">
    <property type="component" value="Unassembled WGS sequence"/>
</dbReference>
<protein>
    <submittedName>
        <fullName evidence="1">Uncharacterized protein</fullName>
    </submittedName>
</protein>
<gene>
    <name evidence="1" type="ORF">MFLAVUS_005015</name>
</gene>
<evidence type="ECO:0000313" key="1">
    <source>
        <dbReference type="EMBL" id="GAA5811576.1"/>
    </source>
</evidence>
<keyword evidence="2" id="KW-1185">Reference proteome</keyword>
<accession>A0ABP9YXJ4</accession>
<dbReference type="EMBL" id="BAABUK010000010">
    <property type="protein sequence ID" value="GAA5811576.1"/>
    <property type="molecule type" value="Genomic_DNA"/>
</dbReference>
<reference evidence="1 2" key="1">
    <citation type="submission" date="2024-04" db="EMBL/GenBank/DDBJ databases">
        <title>genome sequences of Mucor flavus KT1a and Helicostylum pulchrum KT1b strains isolated from the surface of a dry-aged beef.</title>
        <authorList>
            <person name="Toyotome T."/>
            <person name="Hosono M."/>
            <person name="Torimaru M."/>
            <person name="Fukuda K."/>
            <person name="Mikami N."/>
        </authorList>
    </citation>
    <scope>NUCLEOTIDE SEQUENCE [LARGE SCALE GENOMIC DNA]</scope>
    <source>
        <strain evidence="1 2">KT1a</strain>
    </source>
</reference>
<organism evidence="1 2">
    <name type="scientific">Mucor flavus</name>
    <dbReference type="NCBI Taxonomy" id="439312"/>
    <lineage>
        <taxon>Eukaryota</taxon>
        <taxon>Fungi</taxon>
        <taxon>Fungi incertae sedis</taxon>
        <taxon>Mucoromycota</taxon>
        <taxon>Mucoromycotina</taxon>
        <taxon>Mucoromycetes</taxon>
        <taxon>Mucorales</taxon>
        <taxon>Mucorineae</taxon>
        <taxon>Mucoraceae</taxon>
        <taxon>Mucor</taxon>
    </lineage>
</organism>
<proteinExistence type="predicted"/>
<comment type="caution">
    <text evidence="1">The sequence shown here is derived from an EMBL/GenBank/DDBJ whole genome shotgun (WGS) entry which is preliminary data.</text>
</comment>
<evidence type="ECO:0000313" key="2">
    <source>
        <dbReference type="Proteomes" id="UP001473302"/>
    </source>
</evidence>
<name>A0ABP9YXJ4_9FUNG</name>
<sequence length="89" mass="10374">MDYFVELNDLCLESFDIEQTCNYMIDFAHAIINNCTSEHTDKPKYIAVACRLHMQATWGDEQFTLECIDKLRKIIDEKVHGVIEVYLVA</sequence>